<evidence type="ECO:0000313" key="7">
    <source>
        <dbReference type="EMBL" id="ADL25671.1"/>
    </source>
</evidence>
<feature type="binding site" evidence="6">
    <location>
        <position position="197"/>
    </location>
    <ligand>
        <name>NAD(+)</name>
        <dbReference type="ChEBI" id="CHEBI:57540"/>
    </ligand>
</feature>
<sequence length="314" mass="34099">MVRLTPGTNATVKSRNLRMVMEKSFSSIGIVGFKDKSADLACALKQITSWALEHPQVKFYALDSLKELVKKPIRVVKESALQKTDLLLAIGGDGTVLTAAHMALGHNIPILGVNAGRVGFLAESRVEGLTKTLDSLLAGDFSTRERMMIEAAVYHGRKCIAKQTVLNEVHVRAHAPERMVNVNVAYNDTCLTEYWADSILVSTPTGSTAYNLAAGGPIIHPSTPAVVLTPVAPSSLSVRPLVLSLTDKKLRMASAVNCSLDLVFDGRITLEMKPDEYVMLSESKLVTTFIRMRHTGFVGALREKLGWTGKPRSA</sequence>
<keyword evidence="6" id="KW-0963">Cytoplasm</keyword>
<dbReference type="GO" id="GO:0019674">
    <property type="term" value="P:NAD+ metabolic process"/>
    <property type="evidence" value="ECO:0007669"/>
    <property type="project" value="InterPro"/>
</dbReference>
<proteinExistence type="inferred from homology"/>
<dbReference type="PATRIC" id="fig|59374.8.peg.2993"/>
<dbReference type="InterPro" id="IPR017437">
    <property type="entry name" value="ATP-NAD_kinase_PpnK-typ_C"/>
</dbReference>
<keyword evidence="4 6" id="KW-0520">NAD</keyword>
<feature type="active site" description="Proton acceptor" evidence="6">
    <location>
        <position position="93"/>
    </location>
</feature>
<dbReference type="KEGG" id="fsc:FSU_3131"/>
<comment type="catalytic activity">
    <reaction evidence="5 6">
        <text>NAD(+) + ATP = ADP + NADP(+) + H(+)</text>
        <dbReference type="Rhea" id="RHEA:18629"/>
        <dbReference type="ChEBI" id="CHEBI:15378"/>
        <dbReference type="ChEBI" id="CHEBI:30616"/>
        <dbReference type="ChEBI" id="CHEBI:57540"/>
        <dbReference type="ChEBI" id="CHEBI:58349"/>
        <dbReference type="ChEBI" id="CHEBI:456216"/>
        <dbReference type="EC" id="2.7.1.23"/>
    </reaction>
</comment>
<evidence type="ECO:0000256" key="3">
    <source>
        <dbReference type="ARBA" id="ARBA00022857"/>
    </source>
</evidence>
<comment type="function">
    <text evidence="6">Involved in the regulation of the intracellular balance of NAD and NADP, and is a key enzyme in the biosynthesis of NADP. Catalyzes specifically the phosphorylation on 2'-hydroxyl of the adenosine moiety of NAD to yield NADP.</text>
</comment>
<feature type="binding site" evidence="6">
    <location>
        <position position="178"/>
    </location>
    <ligand>
        <name>NAD(+)</name>
        <dbReference type="ChEBI" id="CHEBI:57540"/>
    </ligand>
</feature>
<dbReference type="PANTHER" id="PTHR20275:SF0">
    <property type="entry name" value="NAD KINASE"/>
    <property type="match status" value="1"/>
</dbReference>
<comment type="similarity">
    <text evidence="6">Belongs to the NAD kinase family.</text>
</comment>
<organism evidence="7 8">
    <name type="scientific">Fibrobacter succinogenes (strain ATCC 19169 / S85)</name>
    <dbReference type="NCBI Taxonomy" id="59374"/>
    <lineage>
        <taxon>Bacteria</taxon>
        <taxon>Pseudomonadati</taxon>
        <taxon>Fibrobacterota</taxon>
        <taxon>Fibrobacteria</taxon>
        <taxon>Fibrobacterales</taxon>
        <taxon>Fibrobacteraceae</taxon>
        <taxon>Fibrobacter</taxon>
    </lineage>
</organism>
<dbReference type="EC" id="2.7.1.23" evidence="6"/>
<dbReference type="InterPro" id="IPR017438">
    <property type="entry name" value="ATP-NAD_kinase_N"/>
</dbReference>
<dbReference type="InterPro" id="IPR002504">
    <property type="entry name" value="NADK"/>
</dbReference>
<comment type="caution">
    <text evidence="6">Lacks conserved residue(s) required for the propagation of feature annotation.</text>
</comment>
<dbReference type="Pfam" id="PF20143">
    <property type="entry name" value="NAD_kinase_C"/>
    <property type="match status" value="1"/>
</dbReference>
<dbReference type="GO" id="GO:0051287">
    <property type="term" value="F:NAD binding"/>
    <property type="evidence" value="ECO:0007669"/>
    <property type="project" value="UniProtKB-ARBA"/>
</dbReference>
<dbReference type="Gene3D" id="2.60.200.30">
    <property type="entry name" value="Probable inorganic polyphosphate/atp-NAD kinase, domain 2"/>
    <property type="match status" value="1"/>
</dbReference>
<feature type="binding site" evidence="6">
    <location>
        <begin position="167"/>
        <end position="168"/>
    </location>
    <ligand>
        <name>NAD(+)</name>
        <dbReference type="ChEBI" id="CHEBI:57540"/>
    </ligand>
</feature>
<reference evidence="8" key="1">
    <citation type="submission" date="2010-08" db="EMBL/GenBank/DDBJ databases">
        <title>Complete sequence of Fibrobacter succinogenes subsp. succinogenes S85.</title>
        <authorList>
            <person name="Durkin A.S."/>
            <person name="Nelson K.E."/>
            <person name="Morrison M."/>
            <person name="Forsberg C.W."/>
            <person name="Wilson D.B."/>
            <person name="Russell J.B."/>
            <person name="Cann I.K.O."/>
            <person name="Mackie R.I."/>
            <person name="White B.A."/>
        </authorList>
    </citation>
    <scope>NUCLEOTIDE SEQUENCE [LARGE SCALE GENOMIC DNA]</scope>
    <source>
        <strain evidence="8">ATCC 19169 / S85</strain>
    </source>
</reference>
<dbReference type="PANTHER" id="PTHR20275">
    <property type="entry name" value="NAD KINASE"/>
    <property type="match status" value="1"/>
</dbReference>
<keyword evidence="6" id="KW-0547">Nucleotide-binding</keyword>
<accession>D9S8C2</accession>
<gene>
    <name evidence="6" type="primary">nadK</name>
    <name evidence="7" type="ordered locus">FSU_3131</name>
</gene>
<dbReference type="GO" id="GO:0046872">
    <property type="term" value="F:metal ion binding"/>
    <property type="evidence" value="ECO:0007669"/>
    <property type="project" value="UniProtKB-UniRule"/>
</dbReference>
<keyword evidence="2 6" id="KW-0418">Kinase</keyword>
<evidence type="ECO:0000256" key="2">
    <source>
        <dbReference type="ARBA" id="ARBA00022777"/>
    </source>
</evidence>
<keyword evidence="3 6" id="KW-0521">NADP</keyword>
<feature type="binding site" evidence="6">
    <location>
        <position position="232"/>
    </location>
    <ligand>
        <name>NAD(+)</name>
        <dbReference type="ChEBI" id="CHEBI:57540"/>
    </ligand>
</feature>
<comment type="subcellular location">
    <subcellularLocation>
        <location evidence="6">Cytoplasm</location>
    </subcellularLocation>
</comment>
<keyword evidence="6" id="KW-0067">ATP-binding</keyword>
<dbReference type="SUPFAM" id="SSF111331">
    <property type="entry name" value="NAD kinase/diacylglycerol kinase-like"/>
    <property type="match status" value="1"/>
</dbReference>
<dbReference type="InterPro" id="IPR016064">
    <property type="entry name" value="NAD/diacylglycerol_kinase_sf"/>
</dbReference>
<evidence type="ECO:0000313" key="8">
    <source>
        <dbReference type="Proteomes" id="UP000000517"/>
    </source>
</evidence>
<feature type="binding site" evidence="6">
    <location>
        <begin position="93"/>
        <end position="94"/>
    </location>
    <ligand>
        <name>NAD(+)</name>
        <dbReference type="ChEBI" id="CHEBI:57540"/>
    </ligand>
</feature>
<evidence type="ECO:0000256" key="4">
    <source>
        <dbReference type="ARBA" id="ARBA00023027"/>
    </source>
</evidence>
<evidence type="ECO:0000256" key="1">
    <source>
        <dbReference type="ARBA" id="ARBA00022679"/>
    </source>
</evidence>
<evidence type="ECO:0000256" key="5">
    <source>
        <dbReference type="ARBA" id="ARBA00047925"/>
    </source>
</evidence>
<dbReference type="Gene3D" id="3.40.50.10330">
    <property type="entry name" value="Probable inorganic polyphosphate/atp-NAD kinase, domain 1"/>
    <property type="match status" value="1"/>
</dbReference>
<dbReference type="STRING" id="59374.FSU_3131"/>
<name>D9S8C2_FIBSS</name>
<dbReference type="HOGENOM" id="CLU_008831_0_3_0"/>
<dbReference type="Pfam" id="PF01513">
    <property type="entry name" value="NAD_kinase"/>
    <property type="match status" value="1"/>
</dbReference>
<dbReference type="Proteomes" id="UP000000517">
    <property type="component" value="Chromosome"/>
</dbReference>
<comment type="cofactor">
    <cofactor evidence="6">
        <name>a divalent metal cation</name>
        <dbReference type="ChEBI" id="CHEBI:60240"/>
    </cofactor>
</comment>
<dbReference type="GO" id="GO:0006741">
    <property type="term" value="P:NADP+ biosynthetic process"/>
    <property type="evidence" value="ECO:0007669"/>
    <property type="project" value="UniProtKB-UniRule"/>
</dbReference>
<dbReference type="eggNOG" id="COG0061">
    <property type="taxonomic scope" value="Bacteria"/>
</dbReference>
<dbReference type="GO" id="GO:0005737">
    <property type="term" value="C:cytoplasm"/>
    <property type="evidence" value="ECO:0007669"/>
    <property type="project" value="UniProtKB-SubCell"/>
</dbReference>
<protein>
    <recommendedName>
        <fullName evidence="6">NAD kinase</fullName>
        <ecNumber evidence="6">2.7.1.23</ecNumber>
    </recommendedName>
    <alternativeName>
        <fullName evidence="6">ATP-dependent NAD kinase</fullName>
    </alternativeName>
</protein>
<dbReference type="HAMAP" id="MF_00361">
    <property type="entry name" value="NAD_kinase"/>
    <property type="match status" value="1"/>
</dbReference>
<dbReference type="GO" id="GO:0005524">
    <property type="term" value="F:ATP binding"/>
    <property type="evidence" value="ECO:0007669"/>
    <property type="project" value="UniProtKB-KW"/>
</dbReference>
<keyword evidence="1 6" id="KW-0808">Transferase</keyword>
<evidence type="ECO:0000256" key="6">
    <source>
        <dbReference type="HAMAP-Rule" id="MF_00361"/>
    </source>
</evidence>
<dbReference type="EMBL" id="CP002158">
    <property type="protein sequence ID" value="ADL25671.1"/>
    <property type="molecule type" value="Genomic_DNA"/>
</dbReference>
<dbReference type="AlphaFoldDB" id="D9S8C2"/>
<dbReference type="GO" id="GO:0003951">
    <property type="term" value="F:NAD+ kinase activity"/>
    <property type="evidence" value="ECO:0007669"/>
    <property type="project" value="UniProtKB-UniRule"/>
</dbReference>